<accession>G8WSZ9</accession>
<dbReference type="KEGG" id="scy:SCATT_43340"/>
<name>F8JSI1_STREN</name>
<protein>
    <submittedName>
        <fullName evidence="1">Uncharacterized protein</fullName>
    </submittedName>
</protein>
<gene>
    <name evidence="1" type="ordered locus">SCATT_43340</name>
</gene>
<dbReference type="RefSeq" id="WP_014145059.1">
    <property type="nucleotide sequence ID" value="NC_016111.1"/>
</dbReference>
<organism evidence="1 2">
    <name type="scientific">Streptantibioticus cattleyicolor (strain ATCC 35852 / DSM 46488 / JCM 4925 / NBRC 14057 / NRRL 8057)</name>
    <name type="common">Streptomyces cattleya</name>
    <dbReference type="NCBI Taxonomy" id="1003195"/>
    <lineage>
        <taxon>Bacteria</taxon>
        <taxon>Bacillati</taxon>
        <taxon>Actinomycetota</taxon>
        <taxon>Actinomycetes</taxon>
        <taxon>Kitasatosporales</taxon>
        <taxon>Streptomycetaceae</taxon>
        <taxon>Streptantibioticus</taxon>
    </lineage>
</organism>
<proteinExistence type="predicted"/>
<accession>F8JSI1</accession>
<dbReference type="OrthoDB" id="3290487at2"/>
<sequence>MTYDLYIPEADLFGRLSDFLSRIFHVPEQDVLVWEESAMDDRRWEALSSSLVNCQLEAVHGDVAWHLSVYGLDSVTPQPTEEELSVDFAREFGVPVLFPSPTPFPSVCRLATPRGEVTNVRIIDPQTDEDPLVIADVEMPVPELPKAKVSRFPEIIKELRLPTPVTDSAAESLGLPAGGDPRDALRLLRAWEQLAVRMAEGWPPSGWYPPRMYAEDLGARDKLEALIPKLPEDEAAVVRGAMARVDERYRALTVEGSPEDVPQGAWYWRRRPDPVPWGEDGDGGY</sequence>
<dbReference type="EMBL" id="CP003219">
    <property type="protein sequence ID" value="AEW96705.1"/>
    <property type="molecule type" value="Genomic_DNA"/>
</dbReference>
<keyword evidence="2" id="KW-1185">Reference proteome</keyword>
<dbReference type="STRING" id="1003195.SCATT_43340"/>
<dbReference type="PATRIC" id="fig|1003195.11.peg.5787"/>
<dbReference type="eggNOG" id="ENOG5031JYN">
    <property type="taxonomic scope" value="Bacteria"/>
</dbReference>
<evidence type="ECO:0000313" key="1">
    <source>
        <dbReference type="EMBL" id="AEW96705.1"/>
    </source>
</evidence>
<dbReference type="AlphaFoldDB" id="F8JSI1"/>
<dbReference type="HOGENOM" id="CLU_918029_0_0_11"/>
<evidence type="ECO:0000313" key="2">
    <source>
        <dbReference type="Proteomes" id="UP000007842"/>
    </source>
</evidence>
<reference evidence="2" key="1">
    <citation type="submission" date="2011-12" db="EMBL/GenBank/DDBJ databases">
        <title>Complete genome sequence of Streptomyces cattleya strain DSM 46488.</title>
        <authorList>
            <person name="Ou H.-Y."/>
            <person name="Li P."/>
            <person name="Zhao C."/>
            <person name="O'Hagan D."/>
            <person name="Deng Z."/>
        </authorList>
    </citation>
    <scope>NUCLEOTIDE SEQUENCE [LARGE SCALE GENOMIC DNA]</scope>
    <source>
        <strain evidence="2">ATCC 35852 / DSM 46488 / JCM 4925 / NBRC 14057 / NRRL 8057</strain>
    </source>
</reference>
<dbReference type="KEGG" id="sct:SCAT_4347"/>
<dbReference type="Proteomes" id="UP000007842">
    <property type="component" value="Chromosome"/>
</dbReference>